<name>A0A4R8DQ42_9BACT</name>
<dbReference type="GO" id="GO:0009103">
    <property type="term" value="P:lipopolysaccharide biosynthetic process"/>
    <property type="evidence" value="ECO:0007669"/>
    <property type="project" value="TreeGrafter"/>
</dbReference>
<dbReference type="OrthoDB" id="9801609at2"/>
<gene>
    <name evidence="2" type="ORF">EDB95_0891</name>
</gene>
<evidence type="ECO:0000256" key="1">
    <source>
        <dbReference type="ARBA" id="ARBA00022679"/>
    </source>
</evidence>
<dbReference type="PANTHER" id="PTHR46401">
    <property type="entry name" value="GLYCOSYLTRANSFERASE WBBK-RELATED"/>
    <property type="match status" value="1"/>
</dbReference>
<reference evidence="2 3" key="1">
    <citation type="submission" date="2019-03" db="EMBL/GenBank/DDBJ databases">
        <title>Genomic Encyclopedia of Type Strains, Phase IV (KMG-IV): sequencing the most valuable type-strain genomes for metagenomic binning, comparative biology and taxonomic classification.</title>
        <authorList>
            <person name="Goeker M."/>
        </authorList>
    </citation>
    <scope>NUCLEOTIDE SEQUENCE [LARGE SCALE GENOMIC DNA]</scope>
    <source>
        <strain evidence="2 3">DSM 100059</strain>
    </source>
</reference>
<comment type="caution">
    <text evidence="2">The sequence shown here is derived from an EMBL/GenBank/DDBJ whole genome shotgun (WGS) entry which is preliminary data.</text>
</comment>
<dbReference type="PANTHER" id="PTHR46401:SF2">
    <property type="entry name" value="GLYCOSYLTRANSFERASE WBBK-RELATED"/>
    <property type="match status" value="1"/>
</dbReference>
<evidence type="ECO:0000313" key="2">
    <source>
        <dbReference type="EMBL" id="TDW99877.1"/>
    </source>
</evidence>
<keyword evidence="3" id="KW-1185">Reference proteome</keyword>
<sequence>MHLAIDGTLWENHSPDGYDRMARSLLDALGQPATFLGRGPVPAAFAAPGASAGRASVAAPAVIVGRAFAEGRWMQAEPNLMEKIRPAGWLKRTIPRVMTEAHLDRWISFSGNTSAPGGRIFLKDVAPLLWPDTAPRGAADALRARYAEALEDPGTEVLLFSKRAAELLGDGAGRSHQAASDGGPAITNGAAASRVHVLPPYYGPAPVADRDAIKAEYGQGKEYFLWTGSTGDHWRDAMKAFSQFKMRQRSHMRLVLAPWGAPTGGAGTSPGEGIQEGLATYKFRADVTVLDPEKRGPEKWEHAALGAYALLYTPEKEELGWVTLAAATLETPLIQTKRSVATEWAGDAAEWVDPGDPASIAEAMLQLFKDEAYRSRLLKRGRALAEAMGPEKVINRYLCHLS</sequence>
<dbReference type="SUPFAM" id="SSF53756">
    <property type="entry name" value="UDP-Glycosyltransferase/glycogen phosphorylase"/>
    <property type="match status" value="1"/>
</dbReference>
<protein>
    <recommendedName>
        <fullName evidence="4">Glycosyltransferase involved in cell wall biosynthesis</fullName>
    </recommendedName>
</protein>
<evidence type="ECO:0000313" key="3">
    <source>
        <dbReference type="Proteomes" id="UP000294498"/>
    </source>
</evidence>
<dbReference type="RefSeq" id="WP_133990951.1">
    <property type="nucleotide sequence ID" value="NZ_SODV01000001.1"/>
</dbReference>
<dbReference type="EMBL" id="SODV01000001">
    <property type="protein sequence ID" value="TDW99877.1"/>
    <property type="molecule type" value="Genomic_DNA"/>
</dbReference>
<dbReference type="Proteomes" id="UP000294498">
    <property type="component" value="Unassembled WGS sequence"/>
</dbReference>
<dbReference type="GO" id="GO:0016757">
    <property type="term" value="F:glycosyltransferase activity"/>
    <property type="evidence" value="ECO:0007669"/>
    <property type="project" value="TreeGrafter"/>
</dbReference>
<keyword evidence="1" id="KW-0808">Transferase</keyword>
<evidence type="ECO:0008006" key="4">
    <source>
        <dbReference type="Google" id="ProtNLM"/>
    </source>
</evidence>
<proteinExistence type="predicted"/>
<accession>A0A4R8DQ42</accession>
<dbReference type="AlphaFoldDB" id="A0A4R8DQ42"/>
<organism evidence="2 3">
    <name type="scientific">Dinghuibacter silviterrae</name>
    <dbReference type="NCBI Taxonomy" id="1539049"/>
    <lineage>
        <taxon>Bacteria</taxon>
        <taxon>Pseudomonadati</taxon>
        <taxon>Bacteroidota</taxon>
        <taxon>Chitinophagia</taxon>
        <taxon>Chitinophagales</taxon>
        <taxon>Chitinophagaceae</taxon>
        <taxon>Dinghuibacter</taxon>
    </lineage>
</organism>
<dbReference type="Gene3D" id="3.40.50.2000">
    <property type="entry name" value="Glycogen Phosphorylase B"/>
    <property type="match status" value="1"/>
</dbReference>